<dbReference type="CDD" id="cd03221">
    <property type="entry name" value="ABCF_EF-3"/>
    <property type="match status" value="2"/>
</dbReference>
<dbReference type="SMART" id="SM00382">
    <property type="entry name" value="AAA"/>
    <property type="match status" value="2"/>
</dbReference>
<keyword evidence="2" id="KW-0547">Nucleotide-binding</keyword>
<dbReference type="InterPro" id="IPR003593">
    <property type="entry name" value="AAA+_ATPase"/>
</dbReference>
<dbReference type="EMBL" id="FQZT01000003">
    <property type="protein sequence ID" value="SHI95370.1"/>
    <property type="molecule type" value="Genomic_DNA"/>
</dbReference>
<accession>A0A1M6FCC2</accession>
<name>A0A1M6FCC2_MALRU</name>
<evidence type="ECO:0000256" key="2">
    <source>
        <dbReference type="ARBA" id="ARBA00022741"/>
    </source>
</evidence>
<dbReference type="InterPro" id="IPR032781">
    <property type="entry name" value="ABC_tran_Xtn"/>
</dbReference>
<organism evidence="7 8">
    <name type="scientific">Malonomonas rubra DSM 5091</name>
    <dbReference type="NCBI Taxonomy" id="1122189"/>
    <lineage>
        <taxon>Bacteria</taxon>
        <taxon>Pseudomonadati</taxon>
        <taxon>Thermodesulfobacteriota</taxon>
        <taxon>Desulfuromonadia</taxon>
        <taxon>Desulfuromonadales</taxon>
        <taxon>Geopsychrobacteraceae</taxon>
        <taxon>Malonomonas</taxon>
    </lineage>
</organism>
<proteinExistence type="inferred from homology"/>
<dbReference type="RefSeq" id="WP_072906819.1">
    <property type="nucleotide sequence ID" value="NZ_FQZT01000003.1"/>
</dbReference>
<dbReference type="InterPro" id="IPR017871">
    <property type="entry name" value="ABC_transporter-like_CS"/>
</dbReference>
<keyword evidence="3 7" id="KW-0067">ATP-binding</keyword>
<dbReference type="PROSITE" id="PS00211">
    <property type="entry name" value="ABC_TRANSPORTER_1"/>
    <property type="match status" value="2"/>
</dbReference>
<evidence type="ECO:0000256" key="5">
    <source>
        <dbReference type="ARBA" id="ARBA00074044"/>
    </source>
</evidence>
<dbReference type="STRING" id="1122189.SAMN02745165_01236"/>
<evidence type="ECO:0000259" key="6">
    <source>
        <dbReference type="PROSITE" id="PS50893"/>
    </source>
</evidence>
<keyword evidence="8" id="KW-1185">Reference proteome</keyword>
<dbReference type="GO" id="GO:0005524">
    <property type="term" value="F:ATP binding"/>
    <property type="evidence" value="ECO:0007669"/>
    <property type="project" value="UniProtKB-KW"/>
</dbReference>
<protein>
    <recommendedName>
        <fullName evidence="5">Probable ATP-binding protein YbiT</fullName>
    </recommendedName>
</protein>
<comment type="similarity">
    <text evidence="4">Belongs to the ABC transporter superfamily. ABCF family. YbiT subfamily.</text>
</comment>
<gene>
    <name evidence="7" type="ORF">SAMN02745165_01236</name>
</gene>
<dbReference type="Pfam" id="PF12848">
    <property type="entry name" value="ABC_tran_Xtn"/>
    <property type="match status" value="1"/>
</dbReference>
<dbReference type="FunFam" id="3.40.50.300:FF:000070">
    <property type="entry name" value="Putative ABC transporter ATP-binding component"/>
    <property type="match status" value="1"/>
</dbReference>
<feature type="domain" description="ABC transporter" evidence="6">
    <location>
        <begin position="2"/>
        <end position="259"/>
    </location>
</feature>
<feature type="domain" description="ABC transporter" evidence="6">
    <location>
        <begin position="326"/>
        <end position="544"/>
    </location>
</feature>
<dbReference type="PROSITE" id="PS50893">
    <property type="entry name" value="ABC_TRANSPORTER_2"/>
    <property type="match status" value="2"/>
</dbReference>
<dbReference type="SUPFAM" id="SSF52540">
    <property type="entry name" value="P-loop containing nucleoside triphosphate hydrolases"/>
    <property type="match status" value="2"/>
</dbReference>
<evidence type="ECO:0000313" key="7">
    <source>
        <dbReference type="EMBL" id="SHI95370.1"/>
    </source>
</evidence>
<dbReference type="Proteomes" id="UP000184171">
    <property type="component" value="Unassembled WGS sequence"/>
</dbReference>
<evidence type="ECO:0000313" key="8">
    <source>
        <dbReference type="Proteomes" id="UP000184171"/>
    </source>
</evidence>
<evidence type="ECO:0000256" key="4">
    <source>
        <dbReference type="ARBA" id="ARBA00061551"/>
    </source>
</evidence>
<dbReference type="InterPro" id="IPR051309">
    <property type="entry name" value="ABCF_ATPase"/>
</dbReference>
<dbReference type="PANTHER" id="PTHR42855:SF2">
    <property type="entry name" value="DRUG RESISTANCE ABC TRANSPORTER,ATP-BINDING PROTEIN"/>
    <property type="match status" value="1"/>
</dbReference>
<keyword evidence="1" id="KW-0677">Repeat</keyword>
<dbReference type="Gene3D" id="3.40.50.300">
    <property type="entry name" value="P-loop containing nucleotide triphosphate hydrolases"/>
    <property type="match status" value="2"/>
</dbReference>
<dbReference type="OrthoDB" id="9762369at2"/>
<dbReference type="Pfam" id="PF00005">
    <property type="entry name" value="ABC_tran"/>
    <property type="match status" value="2"/>
</dbReference>
<dbReference type="InterPro" id="IPR003439">
    <property type="entry name" value="ABC_transporter-like_ATP-bd"/>
</dbReference>
<reference evidence="7 8" key="1">
    <citation type="submission" date="2016-11" db="EMBL/GenBank/DDBJ databases">
        <authorList>
            <person name="Jaros S."/>
            <person name="Januszkiewicz K."/>
            <person name="Wedrychowicz H."/>
        </authorList>
    </citation>
    <scope>NUCLEOTIDE SEQUENCE [LARGE SCALE GENOMIC DNA]</scope>
    <source>
        <strain evidence="7 8">DSM 5091</strain>
    </source>
</reference>
<dbReference type="InterPro" id="IPR027417">
    <property type="entry name" value="P-loop_NTPase"/>
</dbReference>
<dbReference type="FunFam" id="3.40.50.300:FF:000011">
    <property type="entry name" value="Putative ABC transporter ATP-binding component"/>
    <property type="match status" value="1"/>
</dbReference>
<evidence type="ECO:0000256" key="3">
    <source>
        <dbReference type="ARBA" id="ARBA00022840"/>
    </source>
</evidence>
<evidence type="ECO:0000256" key="1">
    <source>
        <dbReference type="ARBA" id="ARBA00022737"/>
    </source>
</evidence>
<dbReference type="PANTHER" id="PTHR42855">
    <property type="entry name" value="ABC TRANSPORTER ATP-BINDING SUBUNIT"/>
    <property type="match status" value="1"/>
</dbReference>
<dbReference type="GO" id="GO:0016887">
    <property type="term" value="F:ATP hydrolysis activity"/>
    <property type="evidence" value="ECO:0007669"/>
    <property type="project" value="InterPro"/>
</dbReference>
<dbReference type="AlphaFoldDB" id="A0A1M6FCC2"/>
<sequence>MIHLTDICKQHGNRVLFKNASFQVLPGSRTGLVGPNGAGKSTIFRLMTGEEALDAGEISCGKKTVIGYFSQDVGDMSGRSALEEVVAASEATVALGEQISEMEAQMCEPLEDDEMATLLERYGDAQQEFEHRGGYDLESRAQAVLTGLGIGPDDYNRPVESFSGGWKMRIALARILTINPDVLLLDEPTNHLDVESIVWLENWLAEEYKGALVMTSHDRDFMNRLVDRIVEVAGGSITSYGGNYDFYLREREIRREQLVASYNRQQEMLAKEEDFIARFAARASHAAQVQSRVKKLEKIERIELPPEQKVVKFEFSEPPRSGDDVVALDDLAKVWPLDGGGEKPVFSGISGMVRRGEKIAVVGVNGAGKSTFLKVISGETEATSGSATIGANVHLGYFSQHSMELLDPKKTVFETVQDALPQQTIGVLRNLCAAFLFQGDDVDKRVDKLSGGEKSRLVLATLLGRPLNLLILDEPTNHLDIQSREVLLEALQNFTGTLMLVSHDRHFLRSLVGRVFEIDHGEMISYEGDYEYYLQKSGRDHGHV</sequence>